<dbReference type="InterPro" id="IPR038474">
    <property type="entry name" value="Polyketide_synth_cyclase_sf"/>
</dbReference>
<dbReference type="InterPro" id="IPR006765">
    <property type="entry name" value="Polyketide_synth_cyclase"/>
</dbReference>
<sequence length="117" mass="13254">MPSQPSHRLLIVARIKPGAEQETADLFRASDRTELPHALGVRRRDLYAYHGLYFHHVEFGGDPRAAVTAARQRADFQQLSADLDAYITPYRPETWRSPLDAMATGFYTWTAEHGELG</sequence>
<dbReference type="AlphaFoldDB" id="A0A1I1LMZ8"/>
<dbReference type="Gene3D" id="3.30.70.1090">
    <property type="entry name" value="Dimeric alpha+beta barrel"/>
    <property type="match status" value="1"/>
</dbReference>
<dbReference type="GO" id="GO:0030639">
    <property type="term" value="P:polyketide biosynthetic process"/>
    <property type="evidence" value="ECO:0007669"/>
    <property type="project" value="InterPro"/>
</dbReference>
<proteinExistence type="predicted"/>
<dbReference type="STRING" id="910347.SAMN05421773_105160"/>
<evidence type="ECO:0000313" key="2">
    <source>
        <dbReference type="Proteomes" id="UP000199207"/>
    </source>
</evidence>
<dbReference type="SUPFAM" id="SSF54909">
    <property type="entry name" value="Dimeric alpha+beta barrel"/>
    <property type="match status" value="1"/>
</dbReference>
<evidence type="ECO:0000313" key="1">
    <source>
        <dbReference type="EMBL" id="SFC70840.1"/>
    </source>
</evidence>
<dbReference type="OrthoDB" id="4147507at2"/>
<organism evidence="1 2">
    <name type="scientific">Streptomyces aidingensis</name>
    <dbReference type="NCBI Taxonomy" id="910347"/>
    <lineage>
        <taxon>Bacteria</taxon>
        <taxon>Bacillati</taxon>
        <taxon>Actinomycetota</taxon>
        <taxon>Actinomycetes</taxon>
        <taxon>Kitasatosporales</taxon>
        <taxon>Streptomycetaceae</taxon>
        <taxon>Streptomyces</taxon>
    </lineage>
</organism>
<dbReference type="Pfam" id="PF04673">
    <property type="entry name" value="Cyclase_polyket"/>
    <property type="match status" value="1"/>
</dbReference>
<dbReference type="Proteomes" id="UP000199207">
    <property type="component" value="Unassembled WGS sequence"/>
</dbReference>
<protein>
    <submittedName>
        <fullName evidence="1">Cyclase</fullName>
    </submittedName>
</protein>
<keyword evidence="2" id="KW-1185">Reference proteome</keyword>
<accession>A0A1I1LMZ8</accession>
<dbReference type="EMBL" id="FOLM01000005">
    <property type="protein sequence ID" value="SFC70840.1"/>
    <property type="molecule type" value="Genomic_DNA"/>
</dbReference>
<reference evidence="1 2" key="1">
    <citation type="submission" date="2016-10" db="EMBL/GenBank/DDBJ databases">
        <authorList>
            <person name="de Groot N.N."/>
        </authorList>
    </citation>
    <scope>NUCLEOTIDE SEQUENCE [LARGE SCALE GENOMIC DNA]</scope>
    <source>
        <strain evidence="1 2">CGMCC 4.5739</strain>
    </source>
</reference>
<dbReference type="InterPro" id="IPR011008">
    <property type="entry name" value="Dimeric_a/b-barrel"/>
</dbReference>
<gene>
    <name evidence="1" type="ORF">SAMN05421773_105160</name>
</gene>
<dbReference type="RefSeq" id="WP_093838736.1">
    <property type="nucleotide sequence ID" value="NZ_FOLM01000005.1"/>
</dbReference>
<name>A0A1I1LMZ8_9ACTN</name>